<dbReference type="SUPFAM" id="SSF117281">
    <property type="entry name" value="Kelch motif"/>
    <property type="match status" value="1"/>
</dbReference>
<dbReference type="AlphaFoldDB" id="A0A4U1B646"/>
<feature type="domain" description="Attractin/MKLN-like beta-propeller" evidence="3">
    <location>
        <begin position="6"/>
        <end position="289"/>
    </location>
</feature>
<accession>A0A4U1B646</accession>
<dbReference type="Gene3D" id="2.120.10.80">
    <property type="entry name" value="Kelch-type beta propeller"/>
    <property type="match status" value="1"/>
</dbReference>
<comment type="caution">
    <text evidence="4">The sequence shown here is derived from an EMBL/GenBank/DDBJ whole genome shotgun (WGS) entry which is preliminary data.</text>
</comment>
<dbReference type="Pfam" id="PF24981">
    <property type="entry name" value="Beta-prop_ATRN-LZTR1"/>
    <property type="match status" value="1"/>
</dbReference>
<dbReference type="EMBL" id="SWDB01000018">
    <property type="protein sequence ID" value="TKB45608.1"/>
    <property type="molecule type" value="Genomic_DNA"/>
</dbReference>
<organism evidence="4 5">
    <name type="scientific">Thalassotalea mangrovi</name>
    <dbReference type="NCBI Taxonomy" id="2572245"/>
    <lineage>
        <taxon>Bacteria</taxon>
        <taxon>Pseudomonadati</taxon>
        <taxon>Pseudomonadota</taxon>
        <taxon>Gammaproteobacteria</taxon>
        <taxon>Alteromonadales</taxon>
        <taxon>Colwelliaceae</taxon>
        <taxon>Thalassotalea</taxon>
    </lineage>
</organism>
<evidence type="ECO:0000256" key="1">
    <source>
        <dbReference type="ARBA" id="ARBA00022441"/>
    </source>
</evidence>
<evidence type="ECO:0000313" key="4">
    <source>
        <dbReference type="EMBL" id="TKB45608.1"/>
    </source>
</evidence>
<keyword evidence="1" id="KW-0880">Kelch repeat</keyword>
<gene>
    <name evidence="4" type="ORF">E8M12_08015</name>
</gene>
<keyword evidence="5" id="KW-1185">Reference proteome</keyword>
<dbReference type="InterPro" id="IPR015915">
    <property type="entry name" value="Kelch-typ_b-propeller"/>
</dbReference>
<dbReference type="OrthoDB" id="6192994at2"/>
<keyword evidence="2" id="KW-0677">Repeat</keyword>
<dbReference type="InterPro" id="IPR056737">
    <property type="entry name" value="Beta-prop_ATRN-MKLN-like"/>
</dbReference>
<dbReference type="Proteomes" id="UP000307999">
    <property type="component" value="Unassembled WGS sequence"/>
</dbReference>
<reference evidence="4 5" key="1">
    <citation type="submission" date="2019-04" db="EMBL/GenBank/DDBJ databases">
        <title>Thalassotalea guangxiensis sp. nov., isolated from sediment of the coastal wetland.</title>
        <authorList>
            <person name="Zheng S."/>
            <person name="Zhang D."/>
        </authorList>
    </citation>
    <scope>NUCLEOTIDE SEQUENCE [LARGE SCALE GENOMIC DNA]</scope>
    <source>
        <strain evidence="4 5">ZS-4</strain>
    </source>
</reference>
<protein>
    <submittedName>
        <fullName evidence="4">Galactose oxidase</fullName>
    </submittedName>
</protein>
<evidence type="ECO:0000259" key="3">
    <source>
        <dbReference type="Pfam" id="PF24981"/>
    </source>
</evidence>
<name>A0A4U1B646_9GAMM</name>
<evidence type="ECO:0000256" key="2">
    <source>
        <dbReference type="ARBA" id="ARBA00022737"/>
    </source>
</evidence>
<proteinExistence type="predicted"/>
<dbReference type="PANTHER" id="PTHR45632">
    <property type="entry name" value="LD33804P"/>
    <property type="match status" value="1"/>
</dbReference>
<evidence type="ECO:0000313" key="5">
    <source>
        <dbReference type="Proteomes" id="UP000307999"/>
    </source>
</evidence>
<sequence length="306" mass="33659">MGLGKGKTYRDVHNRAYALELGENQWRSISSVPSSLPLPGRLAAVAVGINEYAYLFGGYTVAADHQEISSPDVFRYDISEDTYQRLAPMPVPVDDAVALVYQQRYIYLISGWHNAGNVNLVQVYDTQTNTWQQASPYLGQPVFGHAGAIWENQMIICDGVKVVPRLNARRMYAPEPACYRGSIDADDPLKVDWRLIAHPTGKAKYRMAAAASNGQFVFVGGSTNPYNYNGIGYDGKPSDASSETWIYAADKNAWQVYDGAGNESALATMDHRGLIVVGNHLLTVGGMDNKQQVLDKVIIRKLPASH</sequence>